<organism evidence="2">
    <name type="scientific">Emiliania huxleyi</name>
    <name type="common">Coccolithophore</name>
    <name type="synonym">Pontosphaera huxleyi</name>
    <dbReference type="NCBI Taxonomy" id="2903"/>
    <lineage>
        <taxon>Eukaryota</taxon>
        <taxon>Haptista</taxon>
        <taxon>Haptophyta</taxon>
        <taxon>Prymnesiophyceae</taxon>
        <taxon>Isochrysidales</taxon>
        <taxon>Noelaerhabdaceae</taxon>
        <taxon>Emiliania</taxon>
    </lineage>
</organism>
<evidence type="ECO:0000313" key="2">
    <source>
        <dbReference type="EMBL" id="CAE0541931.1"/>
    </source>
</evidence>
<dbReference type="SUPFAM" id="SSF143456">
    <property type="entry name" value="VC0467-like"/>
    <property type="match status" value="1"/>
</dbReference>
<evidence type="ECO:0000256" key="1">
    <source>
        <dbReference type="SAM" id="MobiDB-lite"/>
    </source>
</evidence>
<proteinExistence type="predicted"/>
<dbReference type="Pfam" id="PF02622">
    <property type="entry name" value="DUF179"/>
    <property type="match status" value="1"/>
</dbReference>
<sequence>MLLRGPPVSRHLLGGGPVATGGGLYLHSGMPAEGSHEACYNRGEEGEPVAGSEVLPGVHFMSSTAFVRCALADPQGPQLRLFLGHSGWGARQLDGEWRAGAWRLCGATAAAVFAADVGRLWDEMTSGELGFSLCTQIPQSEETWSEARGQGRPSEQLRAGGQDWGEERDIDIVD</sequence>
<reference evidence="2" key="1">
    <citation type="submission" date="2021-01" db="EMBL/GenBank/DDBJ databases">
        <authorList>
            <person name="Corre E."/>
            <person name="Pelletier E."/>
            <person name="Niang G."/>
            <person name="Scheremetjew M."/>
            <person name="Finn R."/>
            <person name="Kale V."/>
            <person name="Holt S."/>
            <person name="Cochrane G."/>
            <person name="Meng A."/>
            <person name="Brown T."/>
            <person name="Cohen L."/>
        </authorList>
    </citation>
    <scope>NUCLEOTIDE SEQUENCE</scope>
    <source>
        <strain evidence="2">379</strain>
    </source>
</reference>
<dbReference type="InterPro" id="IPR003774">
    <property type="entry name" value="AlgH-like"/>
</dbReference>
<dbReference type="EMBL" id="HBIR01016853">
    <property type="protein sequence ID" value="CAE0541931.1"/>
    <property type="molecule type" value="Transcribed_RNA"/>
</dbReference>
<gene>
    <name evidence="2" type="ORF">EHUX00137_LOCUS12624</name>
</gene>
<protein>
    <submittedName>
        <fullName evidence="2">Uncharacterized protein</fullName>
    </submittedName>
</protein>
<feature type="compositionally biased region" description="Basic and acidic residues" evidence="1">
    <location>
        <begin position="165"/>
        <end position="174"/>
    </location>
</feature>
<name>A0A7S3S267_EMIHU</name>
<dbReference type="Gene3D" id="3.40.1740.10">
    <property type="entry name" value="VC0467-like"/>
    <property type="match status" value="1"/>
</dbReference>
<dbReference type="AlphaFoldDB" id="A0A7S3S267"/>
<accession>A0A7S3S267</accession>
<feature type="region of interest" description="Disordered" evidence="1">
    <location>
        <begin position="142"/>
        <end position="174"/>
    </location>
</feature>